<feature type="compositionally biased region" description="Basic and acidic residues" evidence="1">
    <location>
        <begin position="36"/>
        <end position="47"/>
    </location>
</feature>
<feature type="region of interest" description="Disordered" evidence="1">
    <location>
        <begin position="23"/>
        <end position="47"/>
    </location>
</feature>
<evidence type="ECO:0000313" key="4">
    <source>
        <dbReference type="Proteomes" id="UP000003163"/>
    </source>
</evidence>
<keyword evidence="4" id="KW-1185">Reference proteome</keyword>
<feature type="compositionally biased region" description="Low complexity" evidence="1">
    <location>
        <begin position="700"/>
        <end position="709"/>
    </location>
</feature>
<feature type="compositionally biased region" description="Low complexity" evidence="1">
    <location>
        <begin position="719"/>
        <end position="733"/>
    </location>
</feature>
<dbReference type="EMBL" id="AFBI03000003">
    <property type="protein sequence ID" value="EJW02577.1"/>
    <property type="molecule type" value="Genomic_DNA"/>
</dbReference>
<evidence type="ECO:0000313" key="3">
    <source>
        <dbReference type="EMBL" id="EJW02577.1"/>
    </source>
</evidence>
<organism evidence="3 4">
    <name type="scientific">Edhazardia aedis (strain USNM 41457)</name>
    <name type="common">Microsporidian parasite</name>
    <dbReference type="NCBI Taxonomy" id="1003232"/>
    <lineage>
        <taxon>Eukaryota</taxon>
        <taxon>Fungi</taxon>
        <taxon>Fungi incertae sedis</taxon>
        <taxon>Microsporidia</taxon>
        <taxon>Edhazardia</taxon>
    </lineage>
</organism>
<feature type="transmembrane region" description="Helical" evidence="2">
    <location>
        <begin position="103"/>
        <end position="123"/>
    </location>
</feature>
<name>J9DML2_EDHAE</name>
<reference evidence="3 4" key="1">
    <citation type="submission" date="2011-08" db="EMBL/GenBank/DDBJ databases">
        <authorList>
            <person name="Liu Z.J."/>
            <person name="Shi F.L."/>
            <person name="Lu J.Q."/>
            <person name="Li M."/>
            <person name="Wang Z.L."/>
        </authorList>
    </citation>
    <scope>NUCLEOTIDE SEQUENCE [LARGE SCALE GENOMIC DNA]</scope>
    <source>
        <strain evidence="3 4">USNM 41457</strain>
    </source>
</reference>
<keyword evidence="2" id="KW-0812">Transmembrane</keyword>
<dbReference type="VEuPathDB" id="MicrosporidiaDB:EDEG_00271"/>
<evidence type="ECO:0000256" key="2">
    <source>
        <dbReference type="SAM" id="Phobius"/>
    </source>
</evidence>
<accession>J9DML2</accession>
<comment type="caution">
    <text evidence="3">The sequence shown here is derived from an EMBL/GenBank/DDBJ whole genome shotgun (WGS) entry which is preliminary data.</text>
</comment>
<dbReference type="AlphaFoldDB" id="J9DML2"/>
<gene>
    <name evidence="3" type="ORF">EDEG_00271</name>
</gene>
<keyword evidence="2" id="KW-0472">Membrane</keyword>
<sequence length="1214" mass="142639">MIKTKSKKHEKYIDNKVNIQNISKDKKNKSQNYSNTEKKNQVKKSYNEEKTIKPDNTGIFNIRETIIDILFNLKYDKMHLVFQILKNEHSNIDLIKRKITDFIFLYSLNIQTMKELVLVYFWVINECKFDFIKLYSVDYLKYSNKNIIYSENNNINYINDNRNSLKDNFNNKYKRFKSSNAISDNHQFFDKNADNCIKIKELGNRNASNLYNSSISVFNIDEKDCFIAENDFYNVFSKYFYIFYDKKVIKDVKLNVKYLLPKTIANLPNNLSSNYINNANSGSINNTSIILSNIHKSKLLKHYIKQNFYLRLINDTNEKSNNLNKNKDNVHTTLNITKKSNGTINLFDYSVLNDILPECINLLQLSQVTVVCDLLSIIYYILTINKIKNENAQQEQENNIQSELDYNTIKNDSYLHSEKSVLDSDKFSKNTFRPILDTFLKKKLLDASKRLLFVENYVRKIGRIFRILNIDTDFDNDFGKMFKGSIGILKFNINDDIELDNMLLNNKYELANSSNIPNKCCNNDRSNTTKFACNNDYSNENSNHADYKIDKIHRNDNHLYHKISNEQNITKDVTNVTQTNLNLIFNDFCTDIIILNKYLNNIENSLLSINYFDDKFYGQRGLIYYLNMNNYNQHEKHILSITNYFIKKHNAITSYKKSFIDKWYRNYKISLYKNIKKAEKNEINRNTKTNSKNKVKKNNIKGNNITNNNDGNVHKVCANNSNTNSSEINSSTNSAISNTSNINYDSSDNIDTENTDKFIIAHTDTLKILSLLFSPEMIKNMNNEDFKFHISIFNNIIFTKKEELTFLDLMHLLNSRIKNKNTTNTGVFHSLCTLFKQSPQNIQNSLFKLLFNATINLYILPQNSIPFMIYYCTFSINNCIKDLVALFEDFIINCFSSTDLIIEDLFYRSAVNQYNALLHVHKDFCFSKSANQIEFNQNHSTNVANINQNVTTSNPHNSTIFNNIDNGTTNLHFKIDIKQQNLILYQIYTHLKYKNKKKYIKLLMNSITARKNRLYTFFILKNIELISFDRNKNFILSLLDNLINEMELMFGLEQEYAKDLKKTKDSTNSESDYKNYIHLCEKEKQSKKKRYNKVYIKSNPINSNVNSSYTKNNIYAKNIGHNKANIELIDITSTDTDIIDINKKYQDNKKQRKEINIENKIYRREQLVNLHIIAVFRSSLRNKKPFVYKNDNVLGYITKQQLKSIKSEIIDLCY</sequence>
<proteinExistence type="predicted"/>
<evidence type="ECO:0000256" key="1">
    <source>
        <dbReference type="SAM" id="MobiDB-lite"/>
    </source>
</evidence>
<dbReference type="InParanoid" id="J9DML2"/>
<reference evidence="4" key="2">
    <citation type="submission" date="2015-07" db="EMBL/GenBank/DDBJ databases">
        <title>Contrasting host-pathogen interactions and genome evolution in two generalist and specialist microsporidian pathogens of mosquitoes.</title>
        <authorList>
            <consortium name="The Broad Institute Genomics Platform"/>
            <consortium name="The Broad Institute Genome Sequencing Center for Infectious Disease"/>
            <person name="Cuomo C.A."/>
            <person name="Sanscrainte N.D."/>
            <person name="Goldberg J.M."/>
            <person name="Heiman D."/>
            <person name="Young S."/>
            <person name="Zeng Q."/>
            <person name="Becnel J.J."/>
            <person name="Birren B.W."/>
        </authorList>
    </citation>
    <scope>NUCLEOTIDE SEQUENCE [LARGE SCALE GENOMIC DNA]</scope>
    <source>
        <strain evidence="4">USNM 41457</strain>
    </source>
</reference>
<feature type="region of interest" description="Disordered" evidence="1">
    <location>
        <begin position="683"/>
        <end position="733"/>
    </location>
</feature>
<keyword evidence="2" id="KW-1133">Transmembrane helix</keyword>
<dbReference type="Proteomes" id="UP000003163">
    <property type="component" value="Unassembled WGS sequence"/>
</dbReference>
<protein>
    <submittedName>
        <fullName evidence="3">Uncharacterized protein</fullName>
    </submittedName>
</protein>
<dbReference type="HOGENOM" id="CLU_269365_0_0_1"/>